<dbReference type="AlphaFoldDB" id="A0A0A9EEV8"/>
<proteinExistence type="predicted"/>
<protein>
    <submittedName>
        <fullName evidence="1">Uncharacterized protein</fullName>
    </submittedName>
</protein>
<sequence>MNLITHWLDACLIVCYYAVFNQEFRYIIANQYVRL</sequence>
<reference evidence="1" key="2">
    <citation type="journal article" date="2015" name="Data Brief">
        <title>Shoot transcriptome of the giant reed, Arundo donax.</title>
        <authorList>
            <person name="Barrero R.A."/>
            <person name="Guerrero F.D."/>
            <person name="Moolhuijzen P."/>
            <person name="Goolsby J.A."/>
            <person name="Tidwell J."/>
            <person name="Bellgard S.E."/>
            <person name="Bellgard M.I."/>
        </authorList>
    </citation>
    <scope>NUCLEOTIDE SEQUENCE</scope>
    <source>
        <tissue evidence="1">Shoot tissue taken approximately 20 cm above the soil surface</tissue>
    </source>
</reference>
<evidence type="ECO:0000313" key="1">
    <source>
        <dbReference type="EMBL" id="JAD98586.1"/>
    </source>
</evidence>
<accession>A0A0A9EEV8</accession>
<name>A0A0A9EEV8_ARUDO</name>
<organism evidence="1">
    <name type="scientific">Arundo donax</name>
    <name type="common">Giant reed</name>
    <name type="synonym">Donax arundinaceus</name>
    <dbReference type="NCBI Taxonomy" id="35708"/>
    <lineage>
        <taxon>Eukaryota</taxon>
        <taxon>Viridiplantae</taxon>
        <taxon>Streptophyta</taxon>
        <taxon>Embryophyta</taxon>
        <taxon>Tracheophyta</taxon>
        <taxon>Spermatophyta</taxon>
        <taxon>Magnoliopsida</taxon>
        <taxon>Liliopsida</taxon>
        <taxon>Poales</taxon>
        <taxon>Poaceae</taxon>
        <taxon>PACMAD clade</taxon>
        <taxon>Arundinoideae</taxon>
        <taxon>Arundineae</taxon>
        <taxon>Arundo</taxon>
    </lineage>
</organism>
<dbReference type="EMBL" id="GBRH01199309">
    <property type="protein sequence ID" value="JAD98586.1"/>
    <property type="molecule type" value="Transcribed_RNA"/>
</dbReference>
<reference evidence="1" key="1">
    <citation type="submission" date="2014-09" db="EMBL/GenBank/DDBJ databases">
        <authorList>
            <person name="Magalhaes I.L.F."/>
            <person name="Oliveira U."/>
            <person name="Santos F.R."/>
            <person name="Vidigal T.H.D.A."/>
            <person name="Brescovit A.D."/>
            <person name="Santos A.J."/>
        </authorList>
    </citation>
    <scope>NUCLEOTIDE SEQUENCE</scope>
    <source>
        <tissue evidence="1">Shoot tissue taken approximately 20 cm above the soil surface</tissue>
    </source>
</reference>